<dbReference type="AlphaFoldDB" id="A0A9D4BT73"/>
<accession>A0A9D4BT73</accession>
<reference evidence="1" key="1">
    <citation type="journal article" date="2019" name="bioRxiv">
        <title>The Genome of the Zebra Mussel, Dreissena polymorpha: A Resource for Invasive Species Research.</title>
        <authorList>
            <person name="McCartney M.A."/>
            <person name="Auch B."/>
            <person name="Kono T."/>
            <person name="Mallez S."/>
            <person name="Zhang Y."/>
            <person name="Obille A."/>
            <person name="Becker A."/>
            <person name="Abrahante J.E."/>
            <person name="Garbe J."/>
            <person name="Badalamenti J.P."/>
            <person name="Herman A."/>
            <person name="Mangelson H."/>
            <person name="Liachko I."/>
            <person name="Sullivan S."/>
            <person name="Sone E.D."/>
            <person name="Koren S."/>
            <person name="Silverstein K.A.T."/>
            <person name="Beckman K.B."/>
            <person name="Gohl D.M."/>
        </authorList>
    </citation>
    <scope>NUCLEOTIDE SEQUENCE</scope>
    <source>
        <strain evidence="1">Duluth1</strain>
        <tissue evidence="1">Whole animal</tissue>
    </source>
</reference>
<evidence type="ECO:0000313" key="1">
    <source>
        <dbReference type="EMBL" id="KAH3707462.1"/>
    </source>
</evidence>
<keyword evidence="2" id="KW-1185">Reference proteome</keyword>
<reference evidence="1" key="2">
    <citation type="submission" date="2020-11" db="EMBL/GenBank/DDBJ databases">
        <authorList>
            <person name="McCartney M.A."/>
            <person name="Auch B."/>
            <person name="Kono T."/>
            <person name="Mallez S."/>
            <person name="Becker A."/>
            <person name="Gohl D.M."/>
            <person name="Silverstein K.A.T."/>
            <person name="Koren S."/>
            <person name="Bechman K.B."/>
            <person name="Herman A."/>
            <person name="Abrahante J.E."/>
            <person name="Garbe J."/>
        </authorList>
    </citation>
    <scope>NUCLEOTIDE SEQUENCE</scope>
    <source>
        <strain evidence="1">Duluth1</strain>
        <tissue evidence="1">Whole animal</tissue>
    </source>
</reference>
<organism evidence="1 2">
    <name type="scientific">Dreissena polymorpha</name>
    <name type="common">Zebra mussel</name>
    <name type="synonym">Mytilus polymorpha</name>
    <dbReference type="NCBI Taxonomy" id="45954"/>
    <lineage>
        <taxon>Eukaryota</taxon>
        <taxon>Metazoa</taxon>
        <taxon>Spiralia</taxon>
        <taxon>Lophotrochozoa</taxon>
        <taxon>Mollusca</taxon>
        <taxon>Bivalvia</taxon>
        <taxon>Autobranchia</taxon>
        <taxon>Heteroconchia</taxon>
        <taxon>Euheterodonta</taxon>
        <taxon>Imparidentia</taxon>
        <taxon>Neoheterodontei</taxon>
        <taxon>Myida</taxon>
        <taxon>Dreissenoidea</taxon>
        <taxon>Dreissenidae</taxon>
        <taxon>Dreissena</taxon>
    </lineage>
</organism>
<gene>
    <name evidence="1" type="ORF">DPMN_066868</name>
</gene>
<comment type="caution">
    <text evidence="1">The sequence shown here is derived from an EMBL/GenBank/DDBJ whole genome shotgun (WGS) entry which is preliminary data.</text>
</comment>
<dbReference type="EMBL" id="JAIWYP010000014">
    <property type="protein sequence ID" value="KAH3707462.1"/>
    <property type="molecule type" value="Genomic_DNA"/>
</dbReference>
<sequence length="82" mass="9455">MKDKPCLVPVENRIESKEEEWWPINGNSSLSTSYRKNKRTISIISHPSIIHNRLNSKDNELLEEELMGSKAGRISVEHNIII</sequence>
<dbReference type="Proteomes" id="UP000828390">
    <property type="component" value="Unassembled WGS sequence"/>
</dbReference>
<name>A0A9D4BT73_DREPO</name>
<protein>
    <submittedName>
        <fullName evidence="1">Uncharacterized protein</fullName>
    </submittedName>
</protein>
<proteinExistence type="predicted"/>
<evidence type="ECO:0000313" key="2">
    <source>
        <dbReference type="Proteomes" id="UP000828390"/>
    </source>
</evidence>